<dbReference type="GO" id="GO:0016787">
    <property type="term" value="F:hydrolase activity"/>
    <property type="evidence" value="ECO:0007669"/>
    <property type="project" value="UniProtKB-KW"/>
</dbReference>
<evidence type="ECO:0000313" key="8">
    <source>
        <dbReference type="Proteomes" id="UP000198908"/>
    </source>
</evidence>
<organism evidence="7 8">
    <name type="scientific">Paraburkholderia lycopersici</name>
    <dbReference type="NCBI Taxonomy" id="416944"/>
    <lineage>
        <taxon>Bacteria</taxon>
        <taxon>Pseudomonadati</taxon>
        <taxon>Pseudomonadota</taxon>
        <taxon>Betaproteobacteria</taxon>
        <taxon>Burkholderiales</taxon>
        <taxon>Burkholderiaceae</taxon>
        <taxon>Paraburkholderia</taxon>
    </lineage>
</organism>
<dbReference type="Proteomes" id="UP000198908">
    <property type="component" value="Unassembled WGS sequence"/>
</dbReference>
<gene>
    <name evidence="7" type="ORF">SAMN05421548_114144</name>
</gene>
<reference evidence="8" key="1">
    <citation type="submission" date="2016-09" db="EMBL/GenBank/DDBJ databases">
        <authorList>
            <person name="Varghese N."/>
            <person name="Submissions S."/>
        </authorList>
    </citation>
    <scope>NUCLEOTIDE SEQUENCE [LARGE SCALE GENOMIC DNA]</scope>
    <source>
        <strain evidence="8">TNe-862</strain>
    </source>
</reference>
<dbReference type="STRING" id="416944.SAMN05421548_114144"/>
<comment type="function">
    <text evidence="6">May nick specific sequences that contain T:G mispairs resulting from m5C-deamination.</text>
</comment>
<proteinExistence type="inferred from homology"/>
<dbReference type="AlphaFoldDB" id="A0A1G6S346"/>
<keyword evidence="1 6" id="KW-0540">Nuclease</keyword>
<comment type="similarity">
    <text evidence="6">Belongs to the vsr family.</text>
</comment>
<keyword evidence="3 6" id="KW-0227">DNA damage</keyword>
<evidence type="ECO:0000256" key="5">
    <source>
        <dbReference type="ARBA" id="ARBA00023204"/>
    </source>
</evidence>
<name>A0A1G6S346_9BURK</name>
<evidence type="ECO:0000313" key="7">
    <source>
        <dbReference type="EMBL" id="SDD11330.1"/>
    </source>
</evidence>
<dbReference type="InterPro" id="IPR004603">
    <property type="entry name" value="DNA_mismatch_endonuc_vsr"/>
</dbReference>
<dbReference type="NCBIfam" id="TIGR00632">
    <property type="entry name" value="vsr"/>
    <property type="match status" value="1"/>
</dbReference>
<accession>A0A1G6S346</accession>
<keyword evidence="8" id="KW-1185">Reference proteome</keyword>
<evidence type="ECO:0000256" key="2">
    <source>
        <dbReference type="ARBA" id="ARBA00022759"/>
    </source>
</evidence>
<evidence type="ECO:0000256" key="3">
    <source>
        <dbReference type="ARBA" id="ARBA00022763"/>
    </source>
</evidence>
<keyword evidence="5 6" id="KW-0234">DNA repair</keyword>
<keyword evidence="4 6" id="KW-0378">Hydrolase</keyword>
<dbReference type="Pfam" id="PF03852">
    <property type="entry name" value="Vsr"/>
    <property type="match status" value="1"/>
</dbReference>
<dbReference type="PIRSF" id="PIRSF018267">
    <property type="entry name" value="VSR_endonuc"/>
    <property type="match status" value="1"/>
</dbReference>
<dbReference type="CDD" id="cd00221">
    <property type="entry name" value="Vsr"/>
    <property type="match status" value="1"/>
</dbReference>
<evidence type="ECO:0000256" key="6">
    <source>
        <dbReference type="PIRNR" id="PIRNR018267"/>
    </source>
</evidence>
<evidence type="ECO:0000256" key="1">
    <source>
        <dbReference type="ARBA" id="ARBA00022722"/>
    </source>
</evidence>
<protein>
    <recommendedName>
        <fullName evidence="6">Very short patch repair endonuclease</fullName>
        <ecNumber evidence="6">3.1.-.-</ecNumber>
    </recommendedName>
</protein>
<dbReference type="GO" id="GO:0004519">
    <property type="term" value="F:endonuclease activity"/>
    <property type="evidence" value="ECO:0007669"/>
    <property type="project" value="UniProtKB-KW"/>
</dbReference>
<keyword evidence="2 6" id="KW-0255">Endonuclease</keyword>
<dbReference type="EMBL" id="FMYQ01000014">
    <property type="protein sequence ID" value="SDD11330.1"/>
    <property type="molecule type" value="Genomic_DNA"/>
</dbReference>
<dbReference type="OrthoDB" id="9801520at2"/>
<dbReference type="InterPro" id="IPR011335">
    <property type="entry name" value="Restrct_endonuc-II-like"/>
</dbReference>
<dbReference type="RefSeq" id="WP_091998472.1">
    <property type="nucleotide sequence ID" value="NZ_FMYQ01000014.1"/>
</dbReference>
<sequence>MIDVVDKATRSRMMSGIRGRNTKPEKVIRSLLHRRGFRFRLNVRELPGRPDIVLPRRHAVVFVHGCFWHGHNCALFKWPQTRPEFWREKIARNRLNDARALAALAAQGWRVAVIWECALRGARHDPQTVVERLAAWLEDESSAWFEARS</sequence>
<dbReference type="GO" id="GO:0006298">
    <property type="term" value="P:mismatch repair"/>
    <property type="evidence" value="ECO:0007669"/>
    <property type="project" value="UniProtKB-UniRule"/>
</dbReference>
<evidence type="ECO:0000256" key="4">
    <source>
        <dbReference type="ARBA" id="ARBA00022801"/>
    </source>
</evidence>
<dbReference type="Gene3D" id="3.40.960.10">
    <property type="entry name" value="VSR Endonuclease"/>
    <property type="match status" value="1"/>
</dbReference>
<dbReference type="SUPFAM" id="SSF52980">
    <property type="entry name" value="Restriction endonuclease-like"/>
    <property type="match status" value="1"/>
</dbReference>
<dbReference type="EC" id="3.1.-.-" evidence="6"/>